<feature type="transmembrane region" description="Helical" evidence="1">
    <location>
        <begin position="6"/>
        <end position="28"/>
    </location>
</feature>
<evidence type="ECO:0008006" key="3">
    <source>
        <dbReference type="Google" id="ProtNLM"/>
    </source>
</evidence>
<accession>E1YJP6</accession>
<name>E1YJP6_9BACT</name>
<keyword evidence="1" id="KW-1133">Transmembrane helix</keyword>
<organism evidence="2">
    <name type="scientific">uncultured Desulfobacterium sp</name>
    <dbReference type="NCBI Taxonomy" id="201089"/>
    <lineage>
        <taxon>Bacteria</taxon>
        <taxon>Pseudomonadati</taxon>
        <taxon>Thermodesulfobacteriota</taxon>
        <taxon>Desulfobacteria</taxon>
        <taxon>Desulfobacterales</taxon>
        <taxon>Desulfobacteriaceae</taxon>
        <taxon>Desulfobacterium</taxon>
        <taxon>environmental samples</taxon>
    </lineage>
</organism>
<sequence>MNKGFTLLEVMISLAIIGGLLFTLISSLNYHLSIADRQIVLTQIDILAHEKIYGMENNPSESRGKFPEPYPYIQYETRVSDSKYPGMLEIGVTVTDGKEKVLLSEIIAKSGDQGPGVGAGS</sequence>
<dbReference type="Pfam" id="PF07963">
    <property type="entry name" value="N_methyl"/>
    <property type="match status" value="1"/>
</dbReference>
<keyword evidence="1" id="KW-0472">Membrane</keyword>
<reference evidence="2" key="1">
    <citation type="journal article" date="2011" name="Environ. Microbiol.">
        <title>Genomic insights into the metabolic potential of the polycyclic aromatic hydrocarbon degrading sulfate-reducing Deltaproteobacterium N47.</title>
        <authorList>
            <person name="Bergmann F."/>
            <person name="Selesi D."/>
            <person name="Weinmaier T."/>
            <person name="Tischler P."/>
            <person name="Rattei T."/>
            <person name="Meckenstock R.U."/>
        </authorList>
    </citation>
    <scope>NUCLEOTIDE SEQUENCE</scope>
</reference>
<protein>
    <recommendedName>
        <fullName evidence="3">Prepilin-type N-terminal cleavage/methylation domain-containing protein</fullName>
    </recommendedName>
</protein>
<dbReference type="EMBL" id="FR695877">
    <property type="protein sequence ID" value="CBX31500.1"/>
    <property type="molecule type" value="Genomic_DNA"/>
</dbReference>
<evidence type="ECO:0000313" key="2">
    <source>
        <dbReference type="EMBL" id="CBX31500.1"/>
    </source>
</evidence>
<dbReference type="AlphaFoldDB" id="E1YJP6"/>
<evidence type="ECO:0000256" key="1">
    <source>
        <dbReference type="SAM" id="Phobius"/>
    </source>
</evidence>
<gene>
    <name evidence="2" type="ORF">N47_E50120</name>
</gene>
<dbReference type="InterPro" id="IPR012902">
    <property type="entry name" value="N_methyl_site"/>
</dbReference>
<keyword evidence="1" id="KW-0812">Transmembrane</keyword>
<proteinExistence type="predicted"/>
<dbReference type="NCBIfam" id="TIGR02532">
    <property type="entry name" value="IV_pilin_GFxxxE"/>
    <property type="match status" value="1"/>
</dbReference>
<dbReference type="PROSITE" id="PS00409">
    <property type="entry name" value="PROKAR_NTER_METHYL"/>
    <property type="match status" value="1"/>
</dbReference>